<sequence>AEVAARLDCEAVVNVQGDEPLIDPTVIDTVAGALVDSEMTTAATPVNNISDYSDPNAVKVVVSAANRALYFSRRTIPFVRDSTEESSEAQLAAFPFLKHLGIYGYRGDTLRRLVAFAPSPLEQAERLEQLRALENGIAITVCRVDYDAIGVDVPEDVARVEALLKE</sequence>
<evidence type="ECO:0000256" key="1">
    <source>
        <dbReference type="ARBA" id="ARBA00022679"/>
    </source>
</evidence>
<gene>
    <name evidence="3" type="ORF">METZ01_LOCUS445201</name>
</gene>
<evidence type="ECO:0000256" key="2">
    <source>
        <dbReference type="ARBA" id="ARBA00022695"/>
    </source>
</evidence>
<name>A0A382ZA07_9ZZZZ</name>
<evidence type="ECO:0000313" key="3">
    <source>
        <dbReference type="EMBL" id="SVD92347.1"/>
    </source>
</evidence>
<evidence type="ECO:0008006" key="4">
    <source>
        <dbReference type="Google" id="ProtNLM"/>
    </source>
</evidence>
<dbReference type="GO" id="GO:0005829">
    <property type="term" value="C:cytosol"/>
    <property type="evidence" value="ECO:0007669"/>
    <property type="project" value="TreeGrafter"/>
</dbReference>
<reference evidence="3" key="1">
    <citation type="submission" date="2018-05" db="EMBL/GenBank/DDBJ databases">
        <authorList>
            <person name="Lanie J.A."/>
            <person name="Ng W.-L."/>
            <person name="Kazmierczak K.M."/>
            <person name="Andrzejewski T.M."/>
            <person name="Davidsen T.M."/>
            <person name="Wayne K.J."/>
            <person name="Tettelin H."/>
            <person name="Glass J.I."/>
            <person name="Rusch D."/>
            <person name="Podicherti R."/>
            <person name="Tsui H.-C.T."/>
            <person name="Winkler M.E."/>
        </authorList>
    </citation>
    <scope>NUCLEOTIDE SEQUENCE</scope>
</reference>
<dbReference type="PANTHER" id="PTHR42866">
    <property type="entry name" value="3-DEOXY-MANNO-OCTULOSONATE CYTIDYLYLTRANSFERASE"/>
    <property type="match status" value="1"/>
</dbReference>
<protein>
    <recommendedName>
        <fullName evidence="4">3-deoxy-manno-octulosonate cytidylyltransferase</fullName>
    </recommendedName>
</protein>
<dbReference type="GO" id="GO:0008690">
    <property type="term" value="F:3-deoxy-manno-octulosonate cytidylyltransferase activity"/>
    <property type="evidence" value="ECO:0007669"/>
    <property type="project" value="TreeGrafter"/>
</dbReference>
<proteinExistence type="predicted"/>
<feature type="non-terminal residue" evidence="3">
    <location>
        <position position="1"/>
    </location>
</feature>
<dbReference type="Gene3D" id="3.90.550.10">
    <property type="entry name" value="Spore Coat Polysaccharide Biosynthesis Protein SpsA, Chain A"/>
    <property type="match status" value="1"/>
</dbReference>
<keyword evidence="2" id="KW-0548">Nucleotidyltransferase</keyword>
<organism evidence="3">
    <name type="scientific">marine metagenome</name>
    <dbReference type="NCBI Taxonomy" id="408172"/>
    <lineage>
        <taxon>unclassified sequences</taxon>
        <taxon>metagenomes</taxon>
        <taxon>ecological metagenomes</taxon>
    </lineage>
</organism>
<accession>A0A382ZA07</accession>
<dbReference type="Pfam" id="PF02348">
    <property type="entry name" value="CTP_transf_3"/>
    <property type="match status" value="1"/>
</dbReference>
<dbReference type="SUPFAM" id="SSF53448">
    <property type="entry name" value="Nucleotide-diphospho-sugar transferases"/>
    <property type="match status" value="1"/>
</dbReference>
<keyword evidence="1" id="KW-0808">Transferase</keyword>
<dbReference type="PANTHER" id="PTHR42866:SF2">
    <property type="entry name" value="3-DEOXY-MANNO-OCTULOSONATE CYTIDYLYLTRANSFERASE, MITOCHONDRIAL"/>
    <property type="match status" value="1"/>
</dbReference>
<dbReference type="AlphaFoldDB" id="A0A382ZA07"/>
<dbReference type="EMBL" id="UINC01182242">
    <property type="protein sequence ID" value="SVD92347.1"/>
    <property type="molecule type" value="Genomic_DNA"/>
</dbReference>
<dbReference type="InterPro" id="IPR029044">
    <property type="entry name" value="Nucleotide-diphossugar_trans"/>
</dbReference>
<dbReference type="InterPro" id="IPR003329">
    <property type="entry name" value="Cytidylyl_trans"/>
</dbReference>